<reference evidence="10" key="2">
    <citation type="submission" date="2025-08" db="UniProtKB">
        <authorList>
            <consortium name="Ensembl"/>
        </authorList>
    </citation>
    <scope>IDENTIFICATION</scope>
</reference>
<dbReference type="Pfam" id="PF17095">
    <property type="entry name" value="CAMSAP_CC1"/>
    <property type="match status" value="1"/>
</dbReference>
<evidence type="ECO:0000259" key="8">
    <source>
        <dbReference type="PROSITE" id="PS50021"/>
    </source>
</evidence>
<dbReference type="PANTHER" id="PTHR21595">
    <property type="entry name" value="PATRONIN"/>
    <property type="match status" value="1"/>
</dbReference>
<evidence type="ECO:0008006" key="12">
    <source>
        <dbReference type="Google" id="ProtNLM"/>
    </source>
</evidence>
<dbReference type="InterPro" id="IPR014797">
    <property type="entry name" value="CKK_CAMSAP"/>
</dbReference>
<dbReference type="Pfam" id="PF25532">
    <property type="entry name" value="CH_CAMSAP2_N"/>
    <property type="match status" value="1"/>
</dbReference>
<feature type="compositionally biased region" description="Low complexity" evidence="7">
    <location>
        <begin position="1105"/>
        <end position="1116"/>
    </location>
</feature>
<dbReference type="SUPFAM" id="SSF50346">
    <property type="entry name" value="PRC-barrel domain"/>
    <property type="match status" value="1"/>
</dbReference>
<dbReference type="Ensembl" id="ENSCAFT00030045704.1">
    <property type="protein sequence ID" value="ENSCAFP00030039923.1"/>
    <property type="gene ID" value="ENSCAFG00030024804.1"/>
</dbReference>
<feature type="domain" description="CKK" evidence="9">
    <location>
        <begin position="1261"/>
        <end position="1395"/>
    </location>
</feature>
<evidence type="ECO:0000256" key="6">
    <source>
        <dbReference type="PROSITE-ProRule" id="PRU00841"/>
    </source>
</evidence>
<evidence type="ECO:0000256" key="7">
    <source>
        <dbReference type="SAM" id="MobiDB-lite"/>
    </source>
</evidence>
<dbReference type="GO" id="GO:0031175">
    <property type="term" value="P:neuron projection development"/>
    <property type="evidence" value="ECO:0007669"/>
    <property type="project" value="InterPro"/>
</dbReference>
<dbReference type="GO" id="GO:0005874">
    <property type="term" value="C:microtubule"/>
    <property type="evidence" value="ECO:0007669"/>
    <property type="project" value="UniProtKB-UniRule"/>
</dbReference>
<feature type="compositionally biased region" description="Low complexity" evidence="7">
    <location>
        <begin position="892"/>
        <end position="920"/>
    </location>
</feature>
<evidence type="ECO:0000256" key="5">
    <source>
        <dbReference type="ARBA" id="ARBA00023212"/>
    </source>
</evidence>
<dbReference type="SUPFAM" id="SSF47576">
    <property type="entry name" value="Calponin-homology domain, CH-domain"/>
    <property type="match status" value="1"/>
</dbReference>
<keyword evidence="5" id="KW-0206">Cytoskeleton</keyword>
<dbReference type="GO" id="GO:0005516">
    <property type="term" value="F:calmodulin binding"/>
    <property type="evidence" value="ECO:0007669"/>
    <property type="project" value="InterPro"/>
</dbReference>
<feature type="compositionally biased region" description="Basic and acidic residues" evidence="7">
    <location>
        <begin position="725"/>
        <end position="736"/>
    </location>
</feature>
<feature type="compositionally biased region" description="Low complexity" evidence="7">
    <location>
        <begin position="489"/>
        <end position="500"/>
    </location>
</feature>
<dbReference type="FunFam" id="3.10.20.360:FF:000001">
    <property type="entry name" value="Calmodulin-regulated spectrin-associated protein 3 isoform 2"/>
    <property type="match status" value="1"/>
</dbReference>
<dbReference type="Gene3D" id="3.10.20.360">
    <property type="entry name" value="CKK domain"/>
    <property type="match status" value="1"/>
</dbReference>
<dbReference type="GO" id="GO:0008017">
    <property type="term" value="F:microtubule binding"/>
    <property type="evidence" value="ECO:0007669"/>
    <property type="project" value="InterPro"/>
</dbReference>
<evidence type="ECO:0000256" key="3">
    <source>
        <dbReference type="ARBA" id="ARBA00022701"/>
    </source>
</evidence>
<feature type="region of interest" description="Disordered" evidence="7">
    <location>
        <begin position="1213"/>
        <end position="1263"/>
    </location>
</feature>
<reference evidence="10" key="1">
    <citation type="submission" date="2019-03" db="EMBL/GenBank/DDBJ databases">
        <authorList>
            <person name="Warren W.C."/>
            <person name="Johnson G.S."/>
        </authorList>
    </citation>
    <scope>NUCLEOTIDE SEQUENCE [LARGE SCALE GENOMIC DNA]</scope>
    <source>
        <strain evidence="10">Basenji</strain>
    </source>
</reference>
<feature type="compositionally biased region" description="Low complexity" evidence="7">
    <location>
        <begin position="518"/>
        <end position="530"/>
    </location>
</feature>
<dbReference type="InterPro" id="IPR031372">
    <property type="entry name" value="CAMSAP_CC1"/>
</dbReference>
<feature type="compositionally biased region" description="Polar residues" evidence="7">
    <location>
        <begin position="964"/>
        <end position="975"/>
    </location>
</feature>
<feature type="compositionally biased region" description="Pro residues" evidence="7">
    <location>
        <begin position="680"/>
        <end position="689"/>
    </location>
</feature>
<feature type="region of interest" description="Disordered" evidence="7">
    <location>
        <begin position="864"/>
        <end position="1179"/>
    </location>
</feature>
<keyword evidence="2" id="KW-0963">Cytoplasm</keyword>
<sequence length="1401" mass="149492">MLTRTREGTHLGQHRPPPPPPANRGSLPAPAHARPRAPPQPRAATAARAAPPRAGARRGPGDRVGVWAGGGAHLGSAPGRGRRCVASASGRTWLGGGGGGGGGGGPGPGASAAQPSPSERGAGARSPGAAMVEAAPPGPGPLRRTFLVPEIKSLDQYDFSRAKAAASLAWVLRAAFGGAEHVPSELWEPFYTDQYAQEHVKPPVTRLLLSAELYCRAWRQALPQLEPPPSPSALLALLARRGTVPALPERPVQEADLRHQPILMGAHLAVIDALMVAFAFEWTKTLPGPLALASLEHKLLFWVDTTIRRLQEKTEQEAAQRASPVAPADGVAPAQPSCPTRWYWKLVPHAIAFCLKESGSKPPMIRYRKDRAVARRAPCFPTVTTLQDLASGAALAATIHCYCPQLLRLEEVCLKDPMSVADSLYNLQLVQDFCASRLPRGCPLSLEDLLYVPPPLKINLVVLLAEMFMCFEVLKPDFVQAKDLPDGHAASPRASEASPAQNSSGCSSPVFNFRHPLLSPGGPQSPLRGSTGSLKSSPSMSHMEALGKAWNRQLSRPLSQAVSFSTPFGLDSDVDVVMGDPVLLRSVSSDSLGPPRPVPARTPVQPPPEPGDLPTIEEALQIIHSAEPRLLPDGAADGSFYLHSPEGSSKLPLASSYPLEGASKPLPDGPTKVPTYVPHPEGPLKPSPCPAGEVSKPLALSEGSPKAAASSPAAGNSEVKMTSFAERKKQLVKAEAEAGSPAATPTAPEALSSEMSELGARLEEKRRAIEAQKRRIEAIFAKHRQRLGKSAFLQVQPREAGGEAEAEPGLVPGGERPAGEGQGEPSPRPKAVTFSPELGPVPPEGLGDYNRAVSKLSAALSSLQRDMQRLTDQQQRLLAPPEAPGPAPPPAAWVIPGPTAGPKAASPSPARRAPAARRSPGPGPSPTPRSPKHARPAELRLAPLTRVLTPPHDVDSLPHLRKFSPSQVPVQTRSSILLAEGSPPEEPVARPGLIEIPLGSLEEPTAEDEGDGSPPGAEDSLEEEASSEGEPRAGLGFFYKDEDKPEDEMAQKRASLLERQQRRAEEARRRKQWQEAEKEQRREEAARLAQEEVTSGPPAPPAPVAPSATPAPAARAPVEEEVGPRRGDFTRLEYERRAQLKLMDDLDKVLRPRAAGTGGPGRGGRRAPRPRSGCCDDSALARSPARGLLGSRLSKVYSQSTLSLSTVANEAPHNLGVKRPTSRAPSPSGLMSPSRLPGSRERDWENGSNASSPASVPEYTGPRLYKEPSAKSNKFIIHNALSHCCLAGKVNEPQKNRILEEIEKSKANHFLILFRDSSCQFRALYTLSGETEELTRLAGYGPRTVTPAMVEGIYKYNSDRKRFTQIPAKTMSMSVDAFTIQGHLWQSKKPTTPKKGSSTPK</sequence>
<evidence type="ECO:0000256" key="4">
    <source>
        <dbReference type="ARBA" id="ARBA00023054"/>
    </source>
</evidence>
<name>A0A8C0PPS5_CANLF</name>
<dbReference type="PANTHER" id="PTHR21595:SF2">
    <property type="entry name" value="CALMODULIN-REGULATED SPECTRIN-ASSOCIATED PROTEIN 3"/>
    <property type="match status" value="1"/>
</dbReference>
<comment type="domain">
    <text evidence="6">The CKK domain binds microtubules.</text>
</comment>
<keyword evidence="4" id="KW-0175">Coiled coil</keyword>
<organism evidence="10 11">
    <name type="scientific">Canis lupus familiaris</name>
    <name type="common">Dog</name>
    <name type="synonym">Canis familiaris</name>
    <dbReference type="NCBI Taxonomy" id="9615"/>
    <lineage>
        <taxon>Eukaryota</taxon>
        <taxon>Metazoa</taxon>
        <taxon>Chordata</taxon>
        <taxon>Craniata</taxon>
        <taxon>Vertebrata</taxon>
        <taxon>Euteleostomi</taxon>
        <taxon>Mammalia</taxon>
        <taxon>Eutheria</taxon>
        <taxon>Laurasiatheria</taxon>
        <taxon>Carnivora</taxon>
        <taxon>Caniformia</taxon>
        <taxon>Canidae</taxon>
        <taxon>Canis</taxon>
    </lineage>
</organism>
<dbReference type="InterPro" id="IPR001715">
    <property type="entry name" value="CH_dom"/>
</dbReference>
<evidence type="ECO:0000313" key="10">
    <source>
        <dbReference type="Ensembl" id="ENSCAFP00030039923.1"/>
    </source>
</evidence>
<comment type="similarity">
    <text evidence="6">Belongs to the CAMSAP1 family.</text>
</comment>
<feature type="compositionally biased region" description="Polar residues" evidence="7">
    <location>
        <begin position="531"/>
        <end position="540"/>
    </location>
</feature>
<dbReference type="InterPro" id="IPR032940">
    <property type="entry name" value="CAMSAP"/>
</dbReference>
<feature type="compositionally biased region" description="Basic and acidic residues" evidence="7">
    <location>
        <begin position="1122"/>
        <end position="1150"/>
    </location>
</feature>
<protein>
    <recommendedName>
        <fullName evidence="12">Calmodulin regulated spectrin associated protein family member 3</fullName>
    </recommendedName>
</protein>
<keyword evidence="3 6" id="KW-0493">Microtubule</keyword>
<dbReference type="InterPro" id="IPR038209">
    <property type="entry name" value="CKK_dom_sf"/>
</dbReference>
<evidence type="ECO:0000313" key="11">
    <source>
        <dbReference type="Proteomes" id="UP000694429"/>
    </source>
</evidence>
<accession>A0A8C0PPS5</accession>
<proteinExistence type="inferred from homology"/>
<feature type="compositionally biased region" description="Pro residues" evidence="7">
    <location>
        <begin position="881"/>
        <end position="891"/>
    </location>
</feature>
<dbReference type="SMART" id="SM01051">
    <property type="entry name" value="CAMSAP_CKK"/>
    <property type="match status" value="1"/>
</dbReference>
<dbReference type="Pfam" id="PF11971">
    <property type="entry name" value="CAMSAP_CH"/>
    <property type="match status" value="1"/>
</dbReference>
<evidence type="ECO:0000259" key="9">
    <source>
        <dbReference type="PROSITE" id="PS51508"/>
    </source>
</evidence>
<dbReference type="InterPro" id="IPR022613">
    <property type="entry name" value="CH_CAMSAP_2"/>
</dbReference>
<evidence type="ECO:0000256" key="1">
    <source>
        <dbReference type="ARBA" id="ARBA00004245"/>
    </source>
</evidence>
<dbReference type="InterPro" id="IPR036872">
    <property type="entry name" value="CH_dom_sf"/>
</dbReference>
<comment type="subcellular location">
    <subcellularLocation>
        <location evidence="1">Cytoplasm</location>
        <location evidence="1">Cytoskeleton</location>
    </subcellularLocation>
</comment>
<feature type="compositionally biased region" description="Basic and acidic residues" evidence="7">
    <location>
        <begin position="1039"/>
        <end position="1090"/>
    </location>
</feature>
<feature type="compositionally biased region" description="Low complexity" evidence="7">
    <location>
        <begin position="701"/>
        <end position="718"/>
    </location>
</feature>
<feature type="compositionally biased region" description="Low complexity" evidence="7">
    <location>
        <begin position="42"/>
        <end position="54"/>
    </location>
</feature>
<dbReference type="Pfam" id="PF08683">
    <property type="entry name" value="CAMSAP_CKK"/>
    <property type="match status" value="1"/>
</dbReference>
<dbReference type="GO" id="GO:0030507">
    <property type="term" value="F:spectrin binding"/>
    <property type="evidence" value="ECO:0007669"/>
    <property type="project" value="InterPro"/>
</dbReference>
<feature type="compositionally biased region" description="Pro residues" evidence="7">
    <location>
        <begin position="594"/>
        <end position="608"/>
    </location>
</feature>
<dbReference type="PROSITE" id="PS50021">
    <property type="entry name" value="CH"/>
    <property type="match status" value="1"/>
</dbReference>
<feature type="region of interest" description="Disordered" evidence="7">
    <location>
        <begin position="652"/>
        <end position="760"/>
    </location>
</feature>
<feature type="region of interest" description="Disordered" evidence="7">
    <location>
        <begin position="518"/>
        <end position="542"/>
    </location>
</feature>
<feature type="compositionally biased region" description="Gly residues" evidence="7">
    <location>
        <begin position="93"/>
        <end position="108"/>
    </location>
</feature>
<dbReference type="InterPro" id="IPR058042">
    <property type="entry name" value="CAMSAP_N"/>
</dbReference>
<feature type="region of interest" description="Disordered" evidence="7">
    <location>
        <begin position="587"/>
        <end position="608"/>
    </location>
</feature>
<feature type="region of interest" description="Disordered" evidence="7">
    <location>
        <begin position="486"/>
        <end position="506"/>
    </location>
</feature>
<feature type="domain" description="Calponin-homology (CH)" evidence="8">
    <location>
        <begin position="358"/>
        <end position="469"/>
    </location>
</feature>
<feature type="region of interest" description="Disordered" evidence="7">
    <location>
        <begin position="1"/>
        <end position="138"/>
    </location>
</feature>
<dbReference type="Proteomes" id="UP000694429">
    <property type="component" value="Chromosome 20"/>
</dbReference>
<evidence type="ECO:0000256" key="2">
    <source>
        <dbReference type="ARBA" id="ARBA00022490"/>
    </source>
</evidence>
<dbReference type="PROSITE" id="PS51508">
    <property type="entry name" value="CKK"/>
    <property type="match status" value="1"/>
</dbReference>
<dbReference type="InterPro" id="IPR011033">
    <property type="entry name" value="PRC_barrel-like_sf"/>
</dbReference>
<feature type="region of interest" description="Disordered" evidence="7">
    <location>
        <begin position="789"/>
        <end position="849"/>
    </location>
</feature>